<keyword evidence="3" id="KW-0808">Transferase</keyword>
<dbReference type="Gene3D" id="2.40.10.220">
    <property type="entry name" value="predicted glycosyltransferase like domains"/>
    <property type="match status" value="1"/>
</dbReference>
<evidence type="ECO:0000313" key="3">
    <source>
        <dbReference type="EMBL" id="RNB81606.1"/>
    </source>
</evidence>
<dbReference type="InterPro" id="IPR009875">
    <property type="entry name" value="PilZ_domain"/>
</dbReference>
<gene>
    <name evidence="3" type="ORF">EDM56_25135</name>
</gene>
<organism evidence="3 4">
    <name type="scientific">Brevibacillus fluminis</name>
    <dbReference type="NCBI Taxonomy" id="511487"/>
    <lineage>
        <taxon>Bacteria</taxon>
        <taxon>Bacillati</taxon>
        <taxon>Bacillota</taxon>
        <taxon>Bacilli</taxon>
        <taxon>Bacillales</taxon>
        <taxon>Paenibacillaceae</taxon>
        <taxon>Brevibacillus</taxon>
    </lineage>
</organism>
<sequence>MGRGAAIPFLYLPYRQKGVYNERGIGNKGGRTLSTYPQVGQILRMNLVTLQEEKAKLVYKTRVSDITGDLLAIEVPIEEESGRGYRIPEGMEVSIWFMGEDGSRYDFRSTISGYRTDNIPVLLLKLPPVQEITRTQRRNYLRVDVQLEISVKTTDTVRNYHFLARTSDISGGGLSFTCSDQYRLKEHDPLMLWLVIPLKNGTIMHAQAEGEVTRIKKLEDVPNMQWVSVKFVNIHESDQAKVVRACYERQLELRKKGITE</sequence>
<dbReference type="Proteomes" id="UP000271031">
    <property type="component" value="Unassembled WGS sequence"/>
</dbReference>
<proteinExistence type="predicted"/>
<feature type="domain" description="PilZ" evidence="1">
    <location>
        <begin position="136"/>
        <end position="247"/>
    </location>
</feature>
<reference evidence="3 4" key="1">
    <citation type="submission" date="2018-10" db="EMBL/GenBank/DDBJ databases">
        <title>Phylogenomics of Brevibacillus.</title>
        <authorList>
            <person name="Dunlap C."/>
        </authorList>
    </citation>
    <scope>NUCLEOTIDE SEQUENCE [LARGE SCALE GENOMIC DNA]</scope>
    <source>
        <strain evidence="3 4">JCM 15716</strain>
    </source>
</reference>
<dbReference type="GO" id="GO:0016740">
    <property type="term" value="F:transferase activity"/>
    <property type="evidence" value="ECO:0007669"/>
    <property type="project" value="UniProtKB-KW"/>
</dbReference>
<dbReference type="GO" id="GO:0035438">
    <property type="term" value="F:cyclic-di-GMP binding"/>
    <property type="evidence" value="ECO:0007669"/>
    <property type="project" value="InterPro"/>
</dbReference>
<protein>
    <submittedName>
        <fullName evidence="3">Glycosyltransferase</fullName>
    </submittedName>
</protein>
<comment type="caution">
    <text evidence="3">The sequence shown here is derived from an EMBL/GenBank/DDBJ whole genome shotgun (WGS) entry which is preliminary data.</text>
</comment>
<accession>A0A3M8D0K2</accession>
<dbReference type="OrthoDB" id="1951449at2"/>
<dbReference type="InterPro" id="IPR009926">
    <property type="entry name" value="T3SS_YcgR_PilZN"/>
</dbReference>
<dbReference type="Pfam" id="PF12945">
    <property type="entry name" value="PilZNR"/>
    <property type="match status" value="1"/>
</dbReference>
<dbReference type="AlphaFoldDB" id="A0A3M8D0K2"/>
<keyword evidence="4" id="KW-1185">Reference proteome</keyword>
<evidence type="ECO:0000259" key="1">
    <source>
        <dbReference type="Pfam" id="PF07238"/>
    </source>
</evidence>
<dbReference type="Pfam" id="PF07238">
    <property type="entry name" value="PilZ"/>
    <property type="match status" value="1"/>
</dbReference>
<feature type="domain" description="Type III secretion system flagellar brake protein YcgR PilZN" evidence="2">
    <location>
        <begin position="39"/>
        <end position="127"/>
    </location>
</feature>
<dbReference type="SUPFAM" id="SSF141371">
    <property type="entry name" value="PilZ domain-like"/>
    <property type="match status" value="1"/>
</dbReference>
<name>A0A3M8D0K2_9BACL</name>
<evidence type="ECO:0000313" key="4">
    <source>
        <dbReference type="Proteomes" id="UP000271031"/>
    </source>
</evidence>
<evidence type="ECO:0000259" key="2">
    <source>
        <dbReference type="Pfam" id="PF12945"/>
    </source>
</evidence>
<dbReference type="EMBL" id="RHHQ01000022">
    <property type="protein sequence ID" value="RNB81606.1"/>
    <property type="molecule type" value="Genomic_DNA"/>
</dbReference>